<proteinExistence type="predicted"/>
<evidence type="ECO:0000313" key="1">
    <source>
        <dbReference type="EMBL" id="KAF9498387.1"/>
    </source>
</evidence>
<name>A0A9P6A1E4_PLEER</name>
<keyword evidence="2" id="KW-1185">Reference proteome</keyword>
<organism evidence="1 2">
    <name type="scientific">Pleurotus eryngii</name>
    <name type="common">Boletus of the steppes</name>
    <dbReference type="NCBI Taxonomy" id="5323"/>
    <lineage>
        <taxon>Eukaryota</taxon>
        <taxon>Fungi</taxon>
        <taxon>Dikarya</taxon>
        <taxon>Basidiomycota</taxon>
        <taxon>Agaricomycotina</taxon>
        <taxon>Agaricomycetes</taxon>
        <taxon>Agaricomycetidae</taxon>
        <taxon>Agaricales</taxon>
        <taxon>Pleurotineae</taxon>
        <taxon>Pleurotaceae</taxon>
        <taxon>Pleurotus</taxon>
    </lineage>
</organism>
<gene>
    <name evidence="1" type="ORF">BDN71DRAFT_1443207</name>
</gene>
<reference evidence="1" key="1">
    <citation type="submission" date="2020-11" db="EMBL/GenBank/DDBJ databases">
        <authorList>
            <consortium name="DOE Joint Genome Institute"/>
            <person name="Ahrendt S."/>
            <person name="Riley R."/>
            <person name="Andreopoulos W."/>
            <person name="Labutti K."/>
            <person name="Pangilinan J."/>
            <person name="Ruiz-Duenas F.J."/>
            <person name="Barrasa J.M."/>
            <person name="Sanchez-Garcia M."/>
            <person name="Camarero S."/>
            <person name="Miyauchi S."/>
            <person name="Serrano A."/>
            <person name="Linde D."/>
            <person name="Babiker R."/>
            <person name="Drula E."/>
            <person name="Ayuso-Fernandez I."/>
            <person name="Pacheco R."/>
            <person name="Padilla G."/>
            <person name="Ferreira P."/>
            <person name="Barriuso J."/>
            <person name="Kellner H."/>
            <person name="Castanera R."/>
            <person name="Alfaro M."/>
            <person name="Ramirez L."/>
            <person name="Pisabarro A.G."/>
            <person name="Kuo A."/>
            <person name="Tritt A."/>
            <person name="Lipzen A."/>
            <person name="He G."/>
            <person name="Yan M."/>
            <person name="Ng V."/>
            <person name="Cullen D."/>
            <person name="Martin F."/>
            <person name="Rosso M.-N."/>
            <person name="Henrissat B."/>
            <person name="Hibbett D."/>
            <person name="Martinez A.T."/>
            <person name="Grigoriev I.V."/>
        </authorList>
    </citation>
    <scope>NUCLEOTIDE SEQUENCE</scope>
    <source>
        <strain evidence="1">ATCC 90797</strain>
    </source>
</reference>
<accession>A0A9P6A1E4</accession>
<sequence>MLMACITRARPSPPAAALDLRLPWKHYSRTFTWAISTQWSFIFFGYRQPISTTACFAVPHVRILIREVDVDYVPEIWNPLWGAPCVLATPARWSEAGRAIGENFDPPYSVQHVSSGTISTRDLRLKPRSTCWLSLCDHVVRGSPPATRPYHQGVWSKGIAHQLLRWIT</sequence>
<dbReference type="EMBL" id="MU154537">
    <property type="protein sequence ID" value="KAF9498387.1"/>
    <property type="molecule type" value="Genomic_DNA"/>
</dbReference>
<dbReference type="Proteomes" id="UP000807025">
    <property type="component" value="Unassembled WGS sequence"/>
</dbReference>
<dbReference type="AlphaFoldDB" id="A0A9P6A1E4"/>
<comment type="caution">
    <text evidence="1">The sequence shown here is derived from an EMBL/GenBank/DDBJ whole genome shotgun (WGS) entry which is preliminary data.</text>
</comment>
<evidence type="ECO:0000313" key="2">
    <source>
        <dbReference type="Proteomes" id="UP000807025"/>
    </source>
</evidence>
<protein>
    <submittedName>
        <fullName evidence="1">Uncharacterized protein</fullName>
    </submittedName>
</protein>